<dbReference type="InterPro" id="IPR012340">
    <property type="entry name" value="NA-bd_OB-fold"/>
</dbReference>
<dbReference type="InterPro" id="IPR027417">
    <property type="entry name" value="P-loop_NTPase"/>
</dbReference>
<evidence type="ECO:0000256" key="2">
    <source>
        <dbReference type="ARBA" id="ARBA00022741"/>
    </source>
</evidence>
<organism evidence="5 6">
    <name type="scientific">Steroidobacter gossypii</name>
    <dbReference type="NCBI Taxonomy" id="2805490"/>
    <lineage>
        <taxon>Bacteria</taxon>
        <taxon>Pseudomonadati</taxon>
        <taxon>Pseudomonadota</taxon>
        <taxon>Gammaproteobacteria</taxon>
        <taxon>Steroidobacterales</taxon>
        <taxon>Steroidobacteraceae</taxon>
        <taxon>Steroidobacter</taxon>
    </lineage>
</organism>
<dbReference type="Gene3D" id="3.40.50.300">
    <property type="entry name" value="P-loop containing nucleotide triphosphate hydrolases"/>
    <property type="match status" value="1"/>
</dbReference>
<dbReference type="InterPro" id="IPR003593">
    <property type="entry name" value="AAA+_ATPase"/>
</dbReference>
<name>A0ABS1WY94_9GAMM</name>
<dbReference type="SUPFAM" id="SSF52540">
    <property type="entry name" value="P-loop containing nucleoside triphosphate hydrolases"/>
    <property type="match status" value="1"/>
</dbReference>
<dbReference type="PANTHER" id="PTHR43875">
    <property type="entry name" value="MALTODEXTRIN IMPORT ATP-BINDING PROTEIN MSMX"/>
    <property type="match status" value="1"/>
</dbReference>
<dbReference type="Gene3D" id="2.40.50.140">
    <property type="entry name" value="Nucleic acid-binding proteins"/>
    <property type="match status" value="1"/>
</dbReference>
<evidence type="ECO:0000313" key="6">
    <source>
        <dbReference type="Proteomes" id="UP000661077"/>
    </source>
</evidence>
<dbReference type="Proteomes" id="UP000661077">
    <property type="component" value="Unassembled WGS sequence"/>
</dbReference>
<dbReference type="Gene3D" id="2.40.50.100">
    <property type="match status" value="1"/>
</dbReference>
<keyword evidence="3 5" id="KW-0067">ATP-binding</keyword>
<dbReference type="RefSeq" id="WP_203168024.1">
    <property type="nucleotide sequence ID" value="NZ_JAEVLS010000003.1"/>
</dbReference>
<dbReference type="InterPro" id="IPR003439">
    <property type="entry name" value="ABC_transporter-like_ATP-bd"/>
</dbReference>
<dbReference type="InterPro" id="IPR013611">
    <property type="entry name" value="Transp-assoc_OB_typ2"/>
</dbReference>
<dbReference type="InterPro" id="IPR017871">
    <property type="entry name" value="ABC_transporter-like_CS"/>
</dbReference>
<dbReference type="InterPro" id="IPR047641">
    <property type="entry name" value="ABC_transpr_MalK/UgpC-like"/>
</dbReference>
<proteinExistence type="predicted"/>
<dbReference type="SUPFAM" id="SSF50331">
    <property type="entry name" value="MOP-like"/>
    <property type="match status" value="1"/>
</dbReference>
<dbReference type="GO" id="GO:0005524">
    <property type="term" value="F:ATP binding"/>
    <property type="evidence" value="ECO:0007669"/>
    <property type="project" value="UniProtKB-KW"/>
</dbReference>
<dbReference type="SMART" id="SM00382">
    <property type="entry name" value="AAA"/>
    <property type="match status" value="1"/>
</dbReference>
<keyword evidence="2" id="KW-0547">Nucleotide-binding</keyword>
<dbReference type="EMBL" id="JAEVLS010000003">
    <property type="protein sequence ID" value="MBM0105950.1"/>
    <property type="molecule type" value="Genomic_DNA"/>
</dbReference>
<evidence type="ECO:0000256" key="3">
    <source>
        <dbReference type="ARBA" id="ARBA00022840"/>
    </source>
</evidence>
<keyword evidence="6" id="KW-1185">Reference proteome</keyword>
<protein>
    <submittedName>
        <fullName evidence="5">ABC transporter ATP-binding protein</fullName>
    </submittedName>
</protein>
<gene>
    <name evidence="5" type="ORF">JM946_14555</name>
</gene>
<feature type="domain" description="ABC transporter" evidence="4">
    <location>
        <begin position="4"/>
        <end position="257"/>
    </location>
</feature>
<keyword evidence="1" id="KW-0813">Transport</keyword>
<comment type="caution">
    <text evidence="5">The sequence shown here is derived from an EMBL/GenBank/DDBJ whole genome shotgun (WGS) entry which is preliminary data.</text>
</comment>
<dbReference type="PROSITE" id="PS00211">
    <property type="entry name" value="ABC_TRANSPORTER_1"/>
    <property type="match status" value="1"/>
</dbReference>
<reference evidence="5 6" key="1">
    <citation type="journal article" date="2021" name="Int. J. Syst. Evol. Microbiol.">
        <title>Steroidobacter gossypii sp. nov., isolated from soil of cotton cropping field.</title>
        <authorList>
            <person name="Huang R."/>
            <person name="Yang S."/>
            <person name="Zhen C."/>
            <person name="Liu W."/>
        </authorList>
    </citation>
    <scope>NUCLEOTIDE SEQUENCE [LARGE SCALE GENOMIC DNA]</scope>
    <source>
        <strain evidence="5 6">S1-65</strain>
    </source>
</reference>
<evidence type="ECO:0000259" key="4">
    <source>
        <dbReference type="PROSITE" id="PS50893"/>
    </source>
</evidence>
<dbReference type="Pfam" id="PF00005">
    <property type="entry name" value="ABC_tran"/>
    <property type="match status" value="1"/>
</dbReference>
<accession>A0ABS1WY94</accession>
<dbReference type="PANTHER" id="PTHR43875:SF1">
    <property type="entry name" value="OSMOPROTECTIVE COMPOUNDS UPTAKE ATP-BINDING PROTEIN GGTA"/>
    <property type="match status" value="1"/>
</dbReference>
<evidence type="ECO:0000313" key="5">
    <source>
        <dbReference type="EMBL" id="MBM0105950.1"/>
    </source>
</evidence>
<dbReference type="Pfam" id="PF08402">
    <property type="entry name" value="TOBE_2"/>
    <property type="match status" value="1"/>
</dbReference>
<evidence type="ECO:0000256" key="1">
    <source>
        <dbReference type="ARBA" id="ARBA00022448"/>
    </source>
</evidence>
<sequence>MASIALDRIAKVFTRPDGSPTRVLDELTLQVAAGEFLTLLGPSGCGKSTLIRIIAGLEPQSAGSVSIGGQCVDGRHPRQRDVAMVFQSYALYPHMTVEANLALPLVMRRLTALQRAPWIGRWMPGYRRVRETIDRDVREVAGALELTHLLERKPGQLSGGQRQRVALARAMVRQPSVFLMDEPLSNLDAKLRTQMRAEITALHRRLRTTFVYVTHDQTEAMTMSDRVAVMFDGRIEQIGPPTELYARPATRRVAEFIGTPQINSIDGIVRSASTIEVAGAVLPIGTCLPTGSVVTVGLRPESLTPVERAGATVLLGRVQRIEHMGADSYVYFHVLGQARALVLRTSAARAAGLQPEMVFHVATSLDQVLLFDSQGRAIDSVVPQIASVRSFR</sequence>
<dbReference type="InterPro" id="IPR008995">
    <property type="entry name" value="Mo/tungstate-bd_C_term_dom"/>
</dbReference>
<dbReference type="PROSITE" id="PS50893">
    <property type="entry name" value="ABC_TRANSPORTER_2"/>
    <property type="match status" value="1"/>
</dbReference>